<protein>
    <submittedName>
        <fullName evidence="1">Phenylacetate--CoA ligase family protein</fullName>
    </submittedName>
</protein>
<dbReference type="InterPro" id="IPR042099">
    <property type="entry name" value="ANL_N_sf"/>
</dbReference>
<gene>
    <name evidence="1" type="ORF">OC940_26455</name>
</gene>
<dbReference type="EMBL" id="JAOSKY010000022">
    <property type="protein sequence ID" value="MCU7251368.1"/>
    <property type="molecule type" value="Genomic_DNA"/>
</dbReference>
<dbReference type="SUPFAM" id="SSF56801">
    <property type="entry name" value="Acetyl-CoA synthetase-like"/>
    <property type="match status" value="1"/>
</dbReference>
<proteinExistence type="predicted"/>
<comment type="caution">
    <text evidence="1">The sequence shown here is derived from an EMBL/GenBank/DDBJ whole genome shotgun (WGS) entry which is preliminary data.</text>
</comment>
<dbReference type="AlphaFoldDB" id="A0A9X2XMF0"/>
<reference evidence="1" key="2">
    <citation type="journal article" date="2023" name="mSystems">
        <title>Charting the Lipopeptidome of Nonpathogenic Pseudomonas.</title>
        <authorList>
            <person name="Cesa-Luna C."/>
            <person name="Geudens N."/>
            <person name="Girard L."/>
            <person name="De Roo V."/>
            <person name="Maklad H.R."/>
            <person name="Martins J.C."/>
            <person name="Hofte M."/>
            <person name="De Mot R."/>
        </authorList>
    </citation>
    <scope>NUCLEOTIDE SEQUENCE</scope>
    <source>
        <strain evidence="1">B1M3-32</strain>
    </source>
</reference>
<dbReference type="PANTHER" id="PTHR43845">
    <property type="entry name" value="BLR5969 PROTEIN"/>
    <property type="match status" value="1"/>
</dbReference>
<accession>A0A9X2XMF0</accession>
<evidence type="ECO:0000313" key="1">
    <source>
        <dbReference type="EMBL" id="MCU7251368.1"/>
    </source>
</evidence>
<dbReference type="GO" id="GO:0016874">
    <property type="term" value="F:ligase activity"/>
    <property type="evidence" value="ECO:0007669"/>
    <property type="project" value="UniProtKB-KW"/>
</dbReference>
<organism evidence="1 2">
    <name type="scientific">Pseudomonas koreensis</name>
    <dbReference type="NCBI Taxonomy" id="198620"/>
    <lineage>
        <taxon>Bacteria</taxon>
        <taxon>Pseudomonadati</taxon>
        <taxon>Pseudomonadota</taxon>
        <taxon>Gammaproteobacteria</taxon>
        <taxon>Pseudomonadales</taxon>
        <taxon>Pseudomonadaceae</taxon>
        <taxon>Pseudomonas</taxon>
    </lineage>
</organism>
<sequence length="433" mass="48486">MIATSQFGELVTYARQHSPYYRKHFAQVAESVSSLDELPIIDGVTYWQDSQHLSQWPVLTRSIENALVFKTGGTTSGGKLSVFERHEWQALVKDFGNSLTAHLEPGNRVANLFFVGDLYASFIFVHDALAHVASGVVEFPFTGHVDSANLADSVQRHRINVLAGVPAQLLTFAAWLEREGRTLEGVDTLLYGGESLFAAQQRLLCRVFPNVRLASMGYASVDAGFIGVSDRGCALGEHRVLERHSVVEIIDEQTGEAIRQSDRPGLLVVTNLTRRLMPLIRYPVGDRACWREPPETPNRKFALLGRSAGSQRVRVGILTLLIAEIGDIVQRITHSEDWQLLIEQTGEKDLLSLKWQADTQTCDLAAKNRQLRTALVNHYPLIEQLESDCLLALRVTHCLAEDLSRHPRSGKHQRVVDLRVYDDSPLKPERWTP</sequence>
<keyword evidence="1" id="KW-0436">Ligase</keyword>
<dbReference type="Gene3D" id="3.40.50.12780">
    <property type="entry name" value="N-terminal domain of ligase-like"/>
    <property type="match status" value="1"/>
</dbReference>
<name>A0A9X2XMF0_9PSED</name>
<dbReference type="PANTHER" id="PTHR43845:SF1">
    <property type="entry name" value="BLR5969 PROTEIN"/>
    <property type="match status" value="1"/>
</dbReference>
<dbReference type="RefSeq" id="WP_301623510.1">
    <property type="nucleotide sequence ID" value="NZ_JAOSKY010000022.1"/>
</dbReference>
<dbReference type="Proteomes" id="UP001139955">
    <property type="component" value="Unassembled WGS sequence"/>
</dbReference>
<reference evidence="1" key="1">
    <citation type="submission" date="2022-09" db="EMBL/GenBank/DDBJ databases">
        <authorList>
            <person name="Cesa-Luna C."/>
            <person name="Girard L."/>
            <person name="Lood C."/>
            <person name="Hofte M."/>
            <person name="De Mot R."/>
        </authorList>
    </citation>
    <scope>NUCLEOTIDE SEQUENCE</scope>
    <source>
        <strain evidence="1">B1M3-32</strain>
    </source>
</reference>
<evidence type="ECO:0000313" key="2">
    <source>
        <dbReference type="Proteomes" id="UP001139955"/>
    </source>
</evidence>
<keyword evidence="2" id="KW-1185">Reference proteome</keyword>